<keyword evidence="1" id="KW-0812">Transmembrane</keyword>
<name>A0A8E0TSG1_9CAUL</name>
<keyword evidence="1" id="KW-0472">Membrane</keyword>
<protein>
    <submittedName>
        <fullName evidence="2">Uncharacterized protein</fullName>
    </submittedName>
</protein>
<dbReference type="Proteomes" id="UP000016569">
    <property type="component" value="Unassembled WGS sequence"/>
</dbReference>
<comment type="caution">
    <text evidence="2">The sequence shown here is derived from an EMBL/GenBank/DDBJ whole genome shotgun (WGS) entry which is preliminary data.</text>
</comment>
<dbReference type="EMBL" id="BATC01000076">
    <property type="protein sequence ID" value="GAD60457.1"/>
    <property type="molecule type" value="Genomic_DNA"/>
</dbReference>
<accession>A0A8E0TSG1</accession>
<keyword evidence="3" id="KW-1185">Reference proteome</keyword>
<gene>
    <name evidence="2" type="ORF">MBEBAB_2707</name>
</gene>
<sequence length="44" mass="4791">MIYLIYNGIVSALMLAIFYAPYAAAYRDIRGGAEPVVVEPTPSL</sequence>
<evidence type="ECO:0000313" key="2">
    <source>
        <dbReference type="EMBL" id="GAD60457.1"/>
    </source>
</evidence>
<keyword evidence="1" id="KW-1133">Transmembrane helix</keyword>
<proteinExistence type="predicted"/>
<dbReference type="RefSeq" id="WP_021698551.1">
    <property type="nucleotide sequence ID" value="NZ_BATC01000076.1"/>
</dbReference>
<evidence type="ECO:0000313" key="3">
    <source>
        <dbReference type="Proteomes" id="UP000016569"/>
    </source>
</evidence>
<dbReference type="AlphaFoldDB" id="A0A8E0TSG1"/>
<reference evidence="3" key="1">
    <citation type="journal article" date="2013" name="Genome Announc.">
        <title>Draft Genome Sequence of the Dimorphic Prosthecate Bacterium Brevundimonas abyssalis TAR-001T.</title>
        <authorList>
            <person name="Tsubouchi T."/>
            <person name="Nishi S."/>
            <person name="Usui K."/>
            <person name="Shimane Y."/>
            <person name="Takaki Y."/>
            <person name="Maruyama T."/>
            <person name="Hatada Y."/>
        </authorList>
    </citation>
    <scope>NUCLEOTIDE SEQUENCE [LARGE SCALE GENOMIC DNA]</scope>
    <source>
        <strain evidence="3">TAR-001</strain>
    </source>
</reference>
<feature type="transmembrane region" description="Helical" evidence="1">
    <location>
        <begin position="6"/>
        <end position="25"/>
    </location>
</feature>
<organism evidence="2 3">
    <name type="scientific">Brevundimonas abyssalis TAR-001</name>
    <dbReference type="NCBI Taxonomy" id="1391729"/>
    <lineage>
        <taxon>Bacteria</taxon>
        <taxon>Pseudomonadati</taxon>
        <taxon>Pseudomonadota</taxon>
        <taxon>Alphaproteobacteria</taxon>
        <taxon>Caulobacterales</taxon>
        <taxon>Caulobacteraceae</taxon>
        <taxon>Brevundimonas</taxon>
    </lineage>
</organism>
<evidence type="ECO:0000256" key="1">
    <source>
        <dbReference type="SAM" id="Phobius"/>
    </source>
</evidence>